<proteinExistence type="evidence at transcript level"/>
<dbReference type="SUPFAM" id="SSF50814">
    <property type="entry name" value="Lipocalins"/>
    <property type="match status" value="1"/>
</dbReference>
<organism evidence="2">
    <name type="scientific">Amblyomma maculatum</name>
    <name type="common">Gulf Coast tick</name>
    <dbReference type="NCBI Taxonomy" id="34609"/>
    <lineage>
        <taxon>Eukaryota</taxon>
        <taxon>Metazoa</taxon>
        <taxon>Ecdysozoa</taxon>
        <taxon>Arthropoda</taxon>
        <taxon>Chelicerata</taxon>
        <taxon>Arachnida</taxon>
        <taxon>Acari</taxon>
        <taxon>Parasitiformes</taxon>
        <taxon>Ixodida</taxon>
        <taxon>Ixodoidea</taxon>
        <taxon>Ixodidae</taxon>
        <taxon>Amblyomminae</taxon>
        <taxon>Amblyomma</taxon>
    </lineage>
</organism>
<evidence type="ECO:0008006" key="3">
    <source>
        <dbReference type="Google" id="ProtNLM"/>
    </source>
</evidence>
<dbReference type="InterPro" id="IPR012674">
    <property type="entry name" value="Calycin"/>
</dbReference>
<sequence length="210" mass="24093">MALVGLAFVCLIAAVSADNGKAELTEEKRILSRVNPWKFVNNSETVYLTKWLAANSDLRLFSCVRSKYLRYDSVNQTVYRTLDVSINTSTEILYRSVNMSLKVDLRASYPPILLVTLLYSMRNYSIDRDVEVGERQLPVRYSDKKCLILGNSKSGVPNKTGCSMWVTEEYYDKRSLCCDFIFFFFVARSISHTMFQSARESPQLQLARLN</sequence>
<dbReference type="EMBL" id="JO840806">
    <property type="protein sequence ID" value="AEO32423.1"/>
    <property type="molecule type" value="mRNA"/>
</dbReference>
<protein>
    <recommendedName>
        <fullName evidence="3">Lipocalin/cytosolic fatty-acid binding domain-containing protein</fullName>
    </recommendedName>
</protein>
<dbReference type="Gene3D" id="2.40.128.20">
    <property type="match status" value="1"/>
</dbReference>
<feature type="chain" id="PRO_5003446944" description="Lipocalin/cytosolic fatty-acid binding domain-containing protein" evidence="1">
    <location>
        <begin position="18"/>
        <end position="210"/>
    </location>
</feature>
<evidence type="ECO:0000313" key="2">
    <source>
        <dbReference type="EMBL" id="AEO32423.1"/>
    </source>
</evidence>
<keyword evidence="1" id="KW-0732">Signal</keyword>
<dbReference type="AlphaFoldDB" id="G3MG05"/>
<name>G3MG05_AMBMU</name>
<evidence type="ECO:0000256" key="1">
    <source>
        <dbReference type="SAM" id="SignalP"/>
    </source>
</evidence>
<accession>G3MG05</accession>
<feature type="signal peptide" evidence="1">
    <location>
        <begin position="1"/>
        <end position="17"/>
    </location>
</feature>
<reference evidence="2" key="1">
    <citation type="journal article" date="2011" name="PLoS ONE">
        <title>A deep insight into the sialotranscriptome of the gulf coast tick, Amblyomma maculatum.</title>
        <authorList>
            <person name="Karim S."/>
            <person name="Singh P."/>
            <person name="Ribeiro J.M."/>
        </authorList>
    </citation>
    <scope>NUCLEOTIDE SEQUENCE</scope>
    <source>
        <tissue evidence="2">Salivary gland</tissue>
    </source>
</reference>
<feature type="non-terminal residue" evidence="2">
    <location>
        <position position="210"/>
    </location>
</feature>